<dbReference type="GO" id="GO:0018064">
    <property type="term" value="F:protein-L-histidine N-tele-methyltransferase activity"/>
    <property type="evidence" value="ECO:0007669"/>
    <property type="project" value="UniProtKB-EC"/>
</dbReference>
<dbReference type="PANTHER" id="PTHR14614">
    <property type="entry name" value="HEPATOCELLULAR CARCINOMA-ASSOCIATED ANTIGEN"/>
    <property type="match status" value="1"/>
</dbReference>
<dbReference type="EMBL" id="OU900102">
    <property type="protein sequence ID" value="CAG9865312.1"/>
    <property type="molecule type" value="Genomic_DNA"/>
</dbReference>
<sequence length="276" mass="32133">MFKFNFLCEKENEHSTEPDLDRQEVFQHSEEICPEPNPQELNDIPKNTIECNDVVINYLCPNSLLDTLKDKKLNESILQAEENHSDLLPAVYEGGLKVWECTYDVLQYFEEAQIDFNNKLVLDLGCGSGILGIYALLKNATCWFQDYNVDVINNITIPNVSLNSEDLMDRSKFFSGDWKYFVDLMKEKYSDRKFDCIITSETIYNTNYYTKLHRVFENLLKKDGVIYLAAKSFYFGVGGGVHLFENYMDNKKVFRHTCCWSTTDGVQRDILKINFL</sequence>
<evidence type="ECO:0000256" key="6">
    <source>
        <dbReference type="ARBA" id="ARBA00022679"/>
    </source>
</evidence>
<organism evidence="10 11">
    <name type="scientific">Phyllotreta striolata</name>
    <name type="common">Striped flea beetle</name>
    <name type="synonym">Crioceris striolata</name>
    <dbReference type="NCBI Taxonomy" id="444603"/>
    <lineage>
        <taxon>Eukaryota</taxon>
        <taxon>Metazoa</taxon>
        <taxon>Ecdysozoa</taxon>
        <taxon>Arthropoda</taxon>
        <taxon>Hexapoda</taxon>
        <taxon>Insecta</taxon>
        <taxon>Pterygota</taxon>
        <taxon>Neoptera</taxon>
        <taxon>Endopterygota</taxon>
        <taxon>Coleoptera</taxon>
        <taxon>Polyphaga</taxon>
        <taxon>Cucujiformia</taxon>
        <taxon>Chrysomeloidea</taxon>
        <taxon>Chrysomelidae</taxon>
        <taxon>Galerucinae</taxon>
        <taxon>Alticini</taxon>
        <taxon>Phyllotreta</taxon>
    </lineage>
</organism>
<dbReference type="Pfam" id="PF10294">
    <property type="entry name" value="Methyltransf_16"/>
    <property type="match status" value="1"/>
</dbReference>
<dbReference type="InterPro" id="IPR019410">
    <property type="entry name" value="Methyltransf_16"/>
</dbReference>
<dbReference type="SUPFAM" id="SSF53335">
    <property type="entry name" value="S-adenosyl-L-methionine-dependent methyltransferases"/>
    <property type="match status" value="1"/>
</dbReference>
<evidence type="ECO:0000256" key="1">
    <source>
        <dbReference type="ARBA" id="ARBA00004123"/>
    </source>
</evidence>
<dbReference type="CDD" id="cd02440">
    <property type="entry name" value="AdoMet_MTases"/>
    <property type="match status" value="1"/>
</dbReference>
<dbReference type="GO" id="GO:0032259">
    <property type="term" value="P:methylation"/>
    <property type="evidence" value="ECO:0007669"/>
    <property type="project" value="UniProtKB-KW"/>
</dbReference>
<evidence type="ECO:0000256" key="4">
    <source>
        <dbReference type="ARBA" id="ARBA00022490"/>
    </source>
</evidence>
<dbReference type="Gene3D" id="3.40.50.150">
    <property type="entry name" value="Vaccinia Virus protein VP39"/>
    <property type="match status" value="1"/>
</dbReference>
<gene>
    <name evidence="10" type="ORF">PHYEVI_LOCUS11548</name>
</gene>
<dbReference type="PANTHER" id="PTHR14614:SF39">
    <property type="entry name" value="HISTIDINE PROTEIN METHYLTRANSFERASE 1 HOMOLOG"/>
    <property type="match status" value="1"/>
</dbReference>
<dbReference type="GO" id="GO:0005737">
    <property type="term" value="C:cytoplasm"/>
    <property type="evidence" value="ECO:0007669"/>
    <property type="project" value="UniProtKB-SubCell"/>
</dbReference>
<evidence type="ECO:0000256" key="8">
    <source>
        <dbReference type="ARBA" id="ARBA00023242"/>
    </source>
</evidence>
<evidence type="ECO:0000313" key="11">
    <source>
        <dbReference type="Proteomes" id="UP001153712"/>
    </source>
</evidence>
<keyword evidence="6" id="KW-0808">Transferase</keyword>
<dbReference type="EC" id="2.1.1.85" evidence="3"/>
<name>A0A9N9TZE8_PHYSR</name>
<keyword evidence="8" id="KW-0539">Nucleus</keyword>
<dbReference type="AlphaFoldDB" id="A0A9N9TZE8"/>
<protein>
    <recommendedName>
        <fullName evidence="3">protein-histidine N-methyltransferase</fullName>
        <ecNumber evidence="3">2.1.1.85</ecNumber>
    </recommendedName>
</protein>
<evidence type="ECO:0000256" key="7">
    <source>
        <dbReference type="ARBA" id="ARBA00022691"/>
    </source>
</evidence>
<comment type="similarity">
    <text evidence="9">Belongs to the methyltransferase superfamily. METTL18 family.</text>
</comment>
<keyword evidence="7" id="KW-0949">S-adenosyl-L-methionine</keyword>
<keyword evidence="5" id="KW-0489">Methyltransferase</keyword>
<proteinExistence type="inferred from homology"/>
<dbReference type="InterPro" id="IPR029063">
    <property type="entry name" value="SAM-dependent_MTases_sf"/>
</dbReference>
<evidence type="ECO:0000256" key="9">
    <source>
        <dbReference type="ARBA" id="ARBA00038126"/>
    </source>
</evidence>
<evidence type="ECO:0000256" key="2">
    <source>
        <dbReference type="ARBA" id="ARBA00004496"/>
    </source>
</evidence>
<accession>A0A9N9TZE8</accession>
<dbReference type="OrthoDB" id="1723750at2759"/>
<keyword evidence="4" id="KW-0963">Cytoplasm</keyword>
<reference evidence="10" key="1">
    <citation type="submission" date="2022-01" db="EMBL/GenBank/DDBJ databases">
        <authorList>
            <person name="King R."/>
        </authorList>
    </citation>
    <scope>NUCLEOTIDE SEQUENCE</scope>
</reference>
<dbReference type="Proteomes" id="UP001153712">
    <property type="component" value="Chromosome 9"/>
</dbReference>
<keyword evidence="11" id="KW-1185">Reference proteome</keyword>
<evidence type="ECO:0000256" key="3">
    <source>
        <dbReference type="ARBA" id="ARBA00012533"/>
    </source>
</evidence>
<comment type="subcellular location">
    <subcellularLocation>
        <location evidence="2">Cytoplasm</location>
    </subcellularLocation>
    <subcellularLocation>
        <location evidence="1">Nucleus</location>
    </subcellularLocation>
</comment>
<evidence type="ECO:0000313" key="10">
    <source>
        <dbReference type="EMBL" id="CAG9865312.1"/>
    </source>
</evidence>
<dbReference type="GO" id="GO:0005634">
    <property type="term" value="C:nucleus"/>
    <property type="evidence" value="ECO:0007669"/>
    <property type="project" value="UniProtKB-SubCell"/>
</dbReference>
<evidence type="ECO:0000256" key="5">
    <source>
        <dbReference type="ARBA" id="ARBA00022603"/>
    </source>
</evidence>